<comment type="caution">
    <text evidence="2">The sequence shown here is derived from an EMBL/GenBank/DDBJ whole genome shotgun (WGS) entry which is preliminary data.</text>
</comment>
<gene>
    <name evidence="2" type="ORF">FPY71_00835</name>
</gene>
<accession>A0A5B0E170</accession>
<keyword evidence="1" id="KW-0472">Membrane</keyword>
<dbReference type="EMBL" id="VTWH01000001">
    <property type="protein sequence ID" value="KAA0971711.1"/>
    <property type="molecule type" value="Genomic_DNA"/>
</dbReference>
<dbReference type="RefSeq" id="WP_149296676.1">
    <property type="nucleotide sequence ID" value="NZ_VTWH01000001.1"/>
</dbReference>
<sequence length="164" mass="18573">MHPEEEPNINEQLLFRALLTPYRSLGKLGFTLMMLTFGFVSLVTGLVFLSHGAWPVFGYFGLDVLLLWLAFRYNNRAALASEEVSISRTLLLIRKTSPRGKVQEITYNPFWTRFDVRRHHEYGVTHMAVSGSGNTTEIGAFLNPEDRETFATEFGRALATTKLG</sequence>
<dbReference type="InterPro" id="IPR016990">
    <property type="entry name" value="UCP032162_TM"/>
</dbReference>
<keyword evidence="1" id="KW-0812">Transmembrane</keyword>
<dbReference type="PIRSF" id="PIRSF032162">
    <property type="entry name" value="UCP032162_imp"/>
    <property type="match status" value="1"/>
</dbReference>
<evidence type="ECO:0000256" key="1">
    <source>
        <dbReference type="SAM" id="Phobius"/>
    </source>
</evidence>
<dbReference type="InterPro" id="IPR019253">
    <property type="entry name" value="DUF2244_TM"/>
</dbReference>
<protein>
    <submittedName>
        <fullName evidence="2">DUF2244 domain-containing protein</fullName>
    </submittedName>
</protein>
<dbReference type="AlphaFoldDB" id="A0A5B0E170"/>
<feature type="transmembrane region" description="Helical" evidence="1">
    <location>
        <begin position="54"/>
        <end position="71"/>
    </location>
</feature>
<keyword evidence="3" id="KW-1185">Reference proteome</keyword>
<dbReference type="Pfam" id="PF10003">
    <property type="entry name" value="DUF2244"/>
    <property type="match status" value="1"/>
</dbReference>
<dbReference type="Proteomes" id="UP000324738">
    <property type="component" value="Unassembled WGS sequence"/>
</dbReference>
<organism evidence="2 3">
    <name type="scientific">Aureimonas fodinaquatilis</name>
    <dbReference type="NCBI Taxonomy" id="2565783"/>
    <lineage>
        <taxon>Bacteria</taxon>
        <taxon>Pseudomonadati</taxon>
        <taxon>Pseudomonadota</taxon>
        <taxon>Alphaproteobacteria</taxon>
        <taxon>Hyphomicrobiales</taxon>
        <taxon>Aurantimonadaceae</taxon>
        <taxon>Aureimonas</taxon>
    </lineage>
</organism>
<proteinExistence type="predicted"/>
<dbReference type="OrthoDB" id="9808190at2"/>
<reference evidence="2 3" key="1">
    <citation type="submission" date="2019-08" db="EMBL/GenBank/DDBJ databases">
        <title>Aureimonas fodiniaquatilis sp. nov., isolated from a coal mine wastewater.</title>
        <authorList>
            <person name="Kim W."/>
        </authorList>
    </citation>
    <scope>NUCLEOTIDE SEQUENCE [LARGE SCALE GENOMIC DNA]</scope>
    <source>
        <strain evidence="2 3">CAU 1482</strain>
    </source>
</reference>
<name>A0A5B0E170_9HYPH</name>
<feature type="transmembrane region" description="Helical" evidence="1">
    <location>
        <begin position="28"/>
        <end position="48"/>
    </location>
</feature>
<evidence type="ECO:0000313" key="2">
    <source>
        <dbReference type="EMBL" id="KAA0971711.1"/>
    </source>
</evidence>
<evidence type="ECO:0000313" key="3">
    <source>
        <dbReference type="Proteomes" id="UP000324738"/>
    </source>
</evidence>
<keyword evidence="1" id="KW-1133">Transmembrane helix</keyword>